<feature type="domain" description="N-acetyltransferase" evidence="2">
    <location>
        <begin position="6"/>
        <end position="164"/>
    </location>
</feature>
<evidence type="ECO:0000259" key="2">
    <source>
        <dbReference type="PROSITE" id="PS51186"/>
    </source>
</evidence>
<dbReference type="STRING" id="67344.SAMN05216505_1198"/>
<dbReference type="PROSITE" id="PS51186">
    <property type="entry name" value="GNAT"/>
    <property type="match status" value="1"/>
</dbReference>
<evidence type="ECO:0000256" key="1">
    <source>
        <dbReference type="SAM" id="MobiDB-lite"/>
    </source>
</evidence>
<organism evidence="3 4">
    <name type="scientific">Streptomyces prasinopilosus</name>
    <dbReference type="NCBI Taxonomy" id="67344"/>
    <lineage>
        <taxon>Bacteria</taxon>
        <taxon>Bacillati</taxon>
        <taxon>Actinomycetota</taxon>
        <taxon>Actinomycetes</taxon>
        <taxon>Kitasatosporales</taxon>
        <taxon>Streptomycetaceae</taxon>
        <taxon>Streptomyces</taxon>
    </lineage>
</organism>
<evidence type="ECO:0000313" key="4">
    <source>
        <dbReference type="Proteomes" id="UP000182100"/>
    </source>
</evidence>
<dbReference type="Pfam" id="PF13302">
    <property type="entry name" value="Acetyltransf_3"/>
    <property type="match status" value="1"/>
</dbReference>
<protein>
    <submittedName>
        <fullName evidence="3">Protein N-acetyltransferase, RimJ/RimL family</fullName>
    </submittedName>
</protein>
<dbReference type="Proteomes" id="UP000182100">
    <property type="component" value="Unassembled WGS sequence"/>
</dbReference>
<feature type="compositionally biased region" description="Basic and acidic residues" evidence="1">
    <location>
        <begin position="204"/>
        <end position="219"/>
    </location>
</feature>
<evidence type="ECO:0000313" key="3">
    <source>
        <dbReference type="EMBL" id="SDE15856.1"/>
    </source>
</evidence>
<dbReference type="Gene3D" id="3.40.630.30">
    <property type="match status" value="1"/>
</dbReference>
<dbReference type="AlphaFoldDB" id="A0A1G7APN9"/>
<dbReference type="RefSeq" id="WP_074995603.1">
    <property type="nucleotide sequence ID" value="NZ_FMZK01000019.1"/>
</dbReference>
<name>A0A1G7APN9_9ACTN</name>
<keyword evidence="4" id="KW-1185">Reference proteome</keyword>
<accession>A0A1G7APN9</accession>
<dbReference type="InterPro" id="IPR000182">
    <property type="entry name" value="GNAT_dom"/>
</dbReference>
<proteinExistence type="predicted"/>
<dbReference type="GO" id="GO:0016747">
    <property type="term" value="F:acyltransferase activity, transferring groups other than amino-acyl groups"/>
    <property type="evidence" value="ECO:0007669"/>
    <property type="project" value="InterPro"/>
</dbReference>
<dbReference type="EMBL" id="FMZK01000019">
    <property type="protein sequence ID" value="SDE15856.1"/>
    <property type="molecule type" value="Genomic_DNA"/>
</dbReference>
<feature type="region of interest" description="Disordered" evidence="1">
    <location>
        <begin position="200"/>
        <end position="219"/>
    </location>
</feature>
<gene>
    <name evidence="3" type="ORF">SAMN05216505_1198</name>
</gene>
<dbReference type="SUPFAM" id="SSF55729">
    <property type="entry name" value="Acyl-CoA N-acyltransferases (Nat)"/>
    <property type="match status" value="1"/>
</dbReference>
<reference evidence="4" key="1">
    <citation type="submission" date="2016-10" db="EMBL/GenBank/DDBJ databases">
        <authorList>
            <person name="Varghese N."/>
            <person name="Submissions S."/>
        </authorList>
    </citation>
    <scope>NUCLEOTIDE SEQUENCE [LARGE SCALE GENOMIC DNA]</scope>
    <source>
        <strain evidence="4">CGMCC 4.3504</strain>
    </source>
</reference>
<dbReference type="InterPro" id="IPR016181">
    <property type="entry name" value="Acyl_CoA_acyltransferase"/>
</dbReference>
<keyword evidence="3" id="KW-0808">Transferase</keyword>
<sequence>MQGEFVSLRPIRGRDDYDLIALWSASDAGSYSSGSQVFMTGEAMEAFVAKHGLNYLMVVDRDGEPVGGVSWQQLAYPGSFEVGNVVGSSELWGLGYGVESVNLLLEFLFHQRNAHRIHLMTGLFNKQMVQIFLTGPIKTEGVLRDFFFLDGEYHDALVGSLLRDEYYAFLESLGTSPVDLVDRQDKLDARAMLNQRIPEIPACRPDDRSGGDRNESPTA</sequence>
<dbReference type="PANTHER" id="PTHR43415:SF3">
    <property type="entry name" value="GNAT-FAMILY ACETYLTRANSFERASE"/>
    <property type="match status" value="1"/>
</dbReference>
<dbReference type="PANTHER" id="PTHR43415">
    <property type="entry name" value="SPERMIDINE N(1)-ACETYLTRANSFERASE"/>
    <property type="match status" value="1"/>
</dbReference>